<evidence type="ECO:0000313" key="3">
    <source>
        <dbReference type="Proteomes" id="UP001165269"/>
    </source>
</evidence>
<dbReference type="Proteomes" id="UP001165269">
    <property type="component" value="Unassembled WGS sequence"/>
</dbReference>
<feature type="transmembrane region" description="Helical" evidence="1">
    <location>
        <begin position="57"/>
        <end position="78"/>
    </location>
</feature>
<keyword evidence="1" id="KW-0472">Membrane</keyword>
<reference evidence="2" key="1">
    <citation type="submission" date="2022-03" db="EMBL/GenBank/DDBJ databases">
        <title>Streptomyces 7R015 and 7R016 isolated from Barleria lupulina in Thailand.</title>
        <authorList>
            <person name="Kanchanasin P."/>
            <person name="Phongsopitanun W."/>
            <person name="Tanasupawat S."/>
        </authorList>
    </citation>
    <scope>NUCLEOTIDE SEQUENCE</scope>
    <source>
        <strain evidence="2">7R015</strain>
    </source>
</reference>
<protein>
    <submittedName>
        <fullName evidence="2">Uncharacterized protein</fullName>
    </submittedName>
</protein>
<sequence>MSDALQKAEAAAKEAATDTAAVQVALAAVELAKLAGQQPAHTCQHHAPQPEFNAKKWWTIGALVTVGGCVACALALAFALAATAIAVGGTCATACLLVLRSIWRDVRGGHR</sequence>
<evidence type="ECO:0000256" key="1">
    <source>
        <dbReference type="SAM" id="Phobius"/>
    </source>
</evidence>
<proteinExistence type="predicted"/>
<dbReference type="RefSeq" id="WP_242765303.1">
    <property type="nucleotide sequence ID" value="NZ_JALDAY010000004.1"/>
</dbReference>
<gene>
    <name evidence="2" type="ORF">MQP27_13530</name>
</gene>
<keyword evidence="1" id="KW-0812">Transmembrane</keyword>
<dbReference type="EMBL" id="JALDAY010000004">
    <property type="protein sequence ID" value="MCI3272134.1"/>
    <property type="molecule type" value="Genomic_DNA"/>
</dbReference>
<name>A0ABS9Y4I9_9ACTN</name>
<comment type="caution">
    <text evidence="2">The sequence shown here is derived from an EMBL/GenBank/DDBJ whole genome shotgun (WGS) entry which is preliminary data.</text>
</comment>
<accession>A0ABS9Y4I9</accession>
<organism evidence="2 3">
    <name type="scientific">Streptomyces cylindrosporus</name>
    <dbReference type="NCBI Taxonomy" id="2927583"/>
    <lineage>
        <taxon>Bacteria</taxon>
        <taxon>Bacillati</taxon>
        <taxon>Actinomycetota</taxon>
        <taxon>Actinomycetes</taxon>
        <taxon>Kitasatosporales</taxon>
        <taxon>Streptomycetaceae</taxon>
        <taxon>Streptomyces</taxon>
    </lineage>
</organism>
<feature type="transmembrane region" description="Helical" evidence="1">
    <location>
        <begin position="84"/>
        <end position="103"/>
    </location>
</feature>
<evidence type="ECO:0000313" key="2">
    <source>
        <dbReference type="EMBL" id="MCI3272134.1"/>
    </source>
</evidence>
<keyword evidence="3" id="KW-1185">Reference proteome</keyword>
<keyword evidence="1" id="KW-1133">Transmembrane helix</keyword>